<dbReference type="GO" id="GO:0012505">
    <property type="term" value="C:endomembrane system"/>
    <property type="evidence" value="ECO:0007669"/>
    <property type="project" value="UniProtKB-SubCell"/>
</dbReference>
<dbReference type="PANTHER" id="PTHR45863:SF22">
    <property type="entry name" value="SERINE_THREONINE-PROTEIN KINASE BSK1"/>
    <property type="match status" value="1"/>
</dbReference>
<evidence type="ECO:0008006" key="4">
    <source>
        <dbReference type="Google" id="ProtNLM"/>
    </source>
</evidence>
<dbReference type="EMBL" id="AMZH03005573">
    <property type="protein sequence ID" value="RRT66062.1"/>
    <property type="molecule type" value="Genomic_DNA"/>
</dbReference>
<dbReference type="InterPro" id="IPR045845">
    <property type="entry name" value="BSK"/>
</dbReference>
<comment type="caution">
    <text evidence="2">The sequence shown here is derived from an EMBL/GenBank/DDBJ whole genome shotgun (WGS) entry which is preliminary data.</text>
</comment>
<evidence type="ECO:0000313" key="2">
    <source>
        <dbReference type="EMBL" id="RRT66062.1"/>
    </source>
</evidence>
<evidence type="ECO:0000313" key="3">
    <source>
        <dbReference type="Proteomes" id="UP000287651"/>
    </source>
</evidence>
<organism evidence="2 3">
    <name type="scientific">Ensete ventricosum</name>
    <name type="common">Abyssinian banana</name>
    <name type="synonym">Musa ensete</name>
    <dbReference type="NCBI Taxonomy" id="4639"/>
    <lineage>
        <taxon>Eukaryota</taxon>
        <taxon>Viridiplantae</taxon>
        <taxon>Streptophyta</taxon>
        <taxon>Embryophyta</taxon>
        <taxon>Tracheophyta</taxon>
        <taxon>Spermatophyta</taxon>
        <taxon>Magnoliopsida</taxon>
        <taxon>Liliopsida</taxon>
        <taxon>Zingiberales</taxon>
        <taxon>Musaceae</taxon>
        <taxon>Ensete</taxon>
    </lineage>
</organism>
<protein>
    <recommendedName>
        <fullName evidence="4">Protein kinase domain-containing protein</fullName>
    </recommendedName>
</protein>
<dbReference type="Gene3D" id="3.30.200.20">
    <property type="entry name" value="Phosphorylase Kinase, domain 1"/>
    <property type="match status" value="1"/>
</dbReference>
<feature type="region of interest" description="Disordered" evidence="1">
    <location>
        <begin position="15"/>
        <end position="46"/>
    </location>
</feature>
<proteinExistence type="predicted"/>
<dbReference type="PANTHER" id="PTHR45863">
    <property type="entry name" value="SERINE/THREONINE-PROTEIN KINASE BSK5"/>
    <property type="match status" value="1"/>
</dbReference>
<dbReference type="AlphaFoldDB" id="A0A426ZPX2"/>
<evidence type="ECO:0000256" key="1">
    <source>
        <dbReference type="SAM" id="MobiDB-lite"/>
    </source>
</evidence>
<dbReference type="GO" id="GO:0004672">
    <property type="term" value="F:protein kinase activity"/>
    <property type="evidence" value="ECO:0007669"/>
    <property type="project" value="InterPro"/>
</dbReference>
<dbReference type="Proteomes" id="UP000287651">
    <property type="component" value="Unassembled WGS sequence"/>
</dbReference>
<name>A0A426ZPX2_ENSVE</name>
<accession>A0A426ZPX2</accession>
<dbReference type="GO" id="GO:0005524">
    <property type="term" value="F:ATP binding"/>
    <property type="evidence" value="ECO:0007669"/>
    <property type="project" value="UniProtKB-KW"/>
</dbReference>
<sequence length="126" mass="14118">MGSCWSYFRQESHPAEKRSYQSQPQHRRLSLSLNQAAPEGGGRNVPPFAQFSFPELKAATDGFSPQNIVSESGDKAPNVIYKGRLQNRRRIVVKKFTRTAWPDPKQFAVGLCFPNFSSITSCLVIA</sequence>
<reference evidence="2 3" key="1">
    <citation type="journal article" date="2014" name="Agronomy (Basel)">
        <title>A Draft Genome Sequence for Ensete ventricosum, the Drought-Tolerant Tree Against Hunger.</title>
        <authorList>
            <person name="Harrison J."/>
            <person name="Moore K.A."/>
            <person name="Paszkiewicz K."/>
            <person name="Jones T."/>
            <person name="Grant M."/>
            <person name="Ambacheew D."/>
            <person name="Muzemil S."/>
            <person name="Studholme D.J."/>
        </authorList>
    </citation>
    <scope>NUCLEOTIDE SEQUENCE [LARGE SCALE GENOMIC DNA]</scope>
</reference>
<gene>
    <name evidence="2" type="ORF">B296_00040517</name>
</gene>
<dbReference type="GO" id="GO:0009742">
    <property type="term" value="P:brassinosteroid mediated signaling pathway"/>
    <property type="evidence" value="ECO:0007669"/>
    <property type="project" value="InterPro"/>
</dbReference>